<dbReference type="PANTHER" id="PTHR10977:SF3">
    <property type="entry name" value="DIPHOSPHOMEVALONATE DECARBOXYLASE"/>
    <property type="match status" value="1"/>
</dbReference>
<dbReference type="SUPFAM" id="SSF55060">
    <property type="entry name" value="GHMP Kinase, C-terminal domain"/>
    <property type="match status" value="1"/>
</dbReference>
<dbReference type="InterPro" id="IPR036554">
    <property type="entry name" value="GHMP_kinase_C_sf"/>
</dbReference>
<name>A0A7J5AYE1_9MICO</name>
<dbReference type="Gene3D" id="3.30.70.890">
    <property type="entry name" value="GHMP kinase, C-terminal domain"/>
    <property type="match status" value="1"/>
</dbReference>
<evidence type="ECO:0000256" key="1">
    <source>
        <dbReference type="ARBA" id="ARBA00008831"/>
    </source>
</evidence>
<dbReference type="EMBL" id="WBJX01000006">
    <property type="protein sequence ID" value="KAB1636502.1"/>
    <property type="molecule type" value="Genomic_DNA"/>
</dbReference>
<feature type="compositionally biased region" description="Basic residues" evidence="8">
    <location>
        <begin position="1"/>
        <end position="19"/>
    </location>
</feature>
<dbReference type="GO" id="GO:0019287">
    <property type="term" value="P:isopentenyl diphosphate biosynthetic process, mevalonate pathway"/>
    <property type="evidence" value="ECO:0007669"/>
    <property type="project" value="InterPro"/>
</dbReference>
<comment type="similarity">
    <text evidence="1">Belongs to the diphosphomevalonate decarboxylase family.</text>
</comment>
<dbReference type="InterPro" id="IPR005935">
    <property type="entry name" value="Mev_decarb"/>
</dbReference>
<dbReference type="AlphaFoldDB" id="A0A7J5AYE1"/>
<keyword evidence="5" id="KW-0067">ATP-binding</keyword>
<organism evidence="11 12">
    <name type="scientific">Pseudoclavibacter terrae</name>
    <dbReference type="NCBI Taxonomy" id="1530195"/>
    <lineage>
        <taxon>Bacteria</taxon>
        <taxon>Bacillati</taxon>
        <taxon>Actinomycetota</taxon>
        <taxon>Actinomycetes</taxon>
        <taxon>Micrococcales</taxon>
        <taxon>Microbacteriaceae</taxon>
        <taxon>Pseudoclavibacter</taxon>
    </lineage>
</organism>
<keyword evidence="4" id="KW-0547">Nucleotide-binding</keyword>
<evidence type="ECO:0000313" key="12">
    <source>
        <dbReference type="Proteomes" id="UP000490386"/>
    </source>
</evidence>
<dbReference type="FunFam" id="3.30.230.10:FF:000072">
    <property type="entry name" value="Diphosphomevalonate decarboxylase"/>
    <property type="match status" value="1"/>
</dbReference>
<evidence type="ECO:0000313" key="11">
    <source>
        <dbReference type="EMBL" id="KAB1636502.1"/>
    </source>
</evidence>
<dbReference type="Pfam" id="PF22700">
    <property type="entry name" value="MVD-like_N"/>
    <property type="match status" value="1"/>
</dbReference>
<dbReference type="Pfam" id="PF18376">
    <property type="entry name" value="MDD_C"/>
    <property type="match status" value="1"/>
</dbReference>
<feature type="region of interest" description="Disordered" evidence="8">
    <location>
        <begin position="1"/>
        <end position="34"/>
    </location>
</feature>
<dbReference type="EC" id="4.1.1.33" evidence="2"/>
<dbReference type="InterPro" id="IPR029765">
    <property type="entry name" value="Mev_diP_decarb"/>
</dbReference>
<comment type="caution">
    <text evidence="11">The sequence shown here is derived from an EMBL/GenBank/DDBJ whole genome shotgun (WGS) entry which is preliminary data.</text>
</comment>
<reference evidence="11 12" key="1">
    <citation type="submission" date="2019-09" db="EMBL/GenBank/DDBJ databases">
        <title>Phylogeny of genus Pseudoclavibacter and closely related genus.</title>
        <authorList>
            <person name="Li Y."/>
        </authorList>
    </citation>
    <scope>NUCLEOTIDE SEQUENCE [LARGE SCALE GENOMIC DNA]</scope>
    <source>
        <strain evidence="11 12">THG-MD12</strain>
    </source>
</reference>
<dbReference type="InterPro" id="IPR020568">
    <property type="entry name" value="Ribosomal_Su5_D2-typ_SF"/>
</dbReference>
<evidence type="ECO:0000256" key="7">
    <source>
        <dbReference type="ARBA" id="ARBA00023239"/>
    </source>
</evidence>
<keyword evidence="12" id="KW-1185">Reference proteome</keyword>
<evidence type="ECO:0000256" key="5">
    <source>
        <dbReference type="ARBA" id="ARBA00022840"/>
    </source>
</evidence>
<feature type="domain" description="Diphosphomevalonate decarboxylase-like N-terminal" evidence="10">
    <location>
        <begin position="43"/>
        <end position="198"/>
    </location>
</feature>
<evidence type="ECO:0000259" key="10">
    <source>
        <dbReference type="Pfam" id="PF22700"/>
    </source>
</evidence>
<dbReference type="GO" id="GO:0004163">
    <property type="term" value="F:diphosphomevalonate decarboxylase activity"/>
    <property type="evidence" value="ECO:0007669"/>
    <property type="project" value="UniProtKB-EC"/>
</dbReference>
<evidence type="ECO:0000256" key="3">
    <source>
        <dbReference type="ARBA" id="ARBA00022516"/>
    </source>
</evidence>
<accession>A0A7J5AYE1</accession>
<sequence>MHRGGRRARQRSGGRRRTAGRGGHPDLEHHQHGHPAVRATAVAFPNIALIKYWGKRDEALIIPQTSSLSLTLAVYPTTTTVTLAADGEQHQVLQDGAPMPQAASVKVARFLDHVGQLAGSSRGACVETSNAGPTGAGLASSASGFAALAAAAAAAYGLDLSSRDLSRLARRGSGSASRSIFGGFAVWNAGTDDLSSYAEPVSDAHVDAAMVLGIVNAGAKPISSRDAMRRTVETSPYNAPWVETNPTELALMRDALRRGDFTEVGEISERNALRMHAAMLGAVPPVRYLTAGSMALLDAVAELRRGGLEAYATMDAGPNVKTLCRSADAPAVRAALAAAAPGIEFVIAESGPGVAVSGPDDADDAPAARGATR</sequence>
<gene>
    <name evidence="11" type="primary">mvaD</name>
    <name evidence="11" type="ORF">F8O03_16300</name>
</gene>
<dbReference type="SUPFAM" id="SSF54211">
    <property type="entry name" value="Ribosomal protein S5 domain 2-like"/>
    <property type="match status" value="1"/>
</dbReference>
<dbReference type="Gene3D" id="3.30.230.10">
    <property type="match status" value="1"/>
</dbReference>
<dbReference type="NCBIfam" id="TIGR01240">
    <property type="entry name" value="mevDPdecarb"/>
    <property type="match status" value="1"/>
</dbReference>
<dbReference type="PIRSF" id="PIRSF015950">
    <property type="entry name" value="Mev_P_decrbx"/>
    <property type="match status" value="1"/>
</dbReference>
<keyword evidence="3" id="KW-0444">Lipid biosynthesis</keyword>
<keyword evidence="6" id="KW-0443">Lipid metabolism</keyword>
<dbReference type="InterPro" id="IPR041431">
    <property type="entry name" value="Mvd1_C"/>
</dbReference>
<keyword evidence="7 11" id="KW-0456">Lyase</keyword>
<dbReference type="Proteomes" id="UP000490386">
    <property type="component" value="Unassembled WGS sequence"/>
</dbReference>
<dbReference type="OrthoDB" id="5498344at2"/>
<evidence type="ECO:0000256" key="2">
    <source>
        <dbReference type="ARBA" id="ARBA00012296"/>
    </source>
</evidence>
<evidence type="ECO:0000256" key="6">
    <source>
        <dbReference type="ARBA" id="ARBA00023098"/>
    </source>
</evidence>
<protein>
    <recommendedName>
        <fullName evidence="2">diphosphomevalonate decarboxylase</fullName>
        <ecNumber evidence="2">4.1.1.33</ecNumber>
    </recommendedName>
</protein>
<dbReference type="GO" id="GO:0005524">
    <property type="term" value="F:ATP binding"/>
    <property type="evidence" value="ECO:0007669"/>
    <property type="project" value="UniProtKB-KW"/>
</dbReference>
<proteinExistence type="inferred from homology"/>
<dbReference type="InterPro" id="IPR014721">
    <property type="entry name" value="Ribsml_uS5_D2-typ_fold_subgr"/>
</dbReference>
<evidence type="ECO:0000256" key="8">
    <source>
        <dbReference type="SAM" id="MobiDB-lite"/>
    </source>
</evidence>
<dbReference type="InterPro" id="IPR053859">
    <property type="entry name" value="MVD-like_N"/>
</dbReference>
<feature type="domain" description="Mvd1 C-terminal" evidence="9">
    <location>
        <begin position="211"/>
        <end position="341"/>
    </location>
</feature>
<dbReference type="PANTHER" id="PTHR10977">
    <property type="entry name" value="DIPHOSPHOMEVALONATE DECARBOXYLASE"/>
    <property type="match status" value="1"/>
</dbReference>
<dbReference type="GO" id="GO:0005829">
    <property type="term" value="C:cytosol"/>
    <property type="evidence" value="ECO:0007669"/>
    <property type="project" value="InterPro"/>
</dbReference>
<evidence type="ECO:0000259" key="9">
    <source>
        <dbReference type="Pfam" id="PF18376"/>
    </source>
</evidence>
<evidence type="ECO:0000256" key="4">
    <source>
        <dbReference type="ARBA" id="ARBA00022741"/>
    </source>
</evidence>